<evidence type="ECO:0000259" key="5">
    <source>
        <dbReference type="PROSITE" id="PS50865"/>
    </source>
</evidence>
<evidence type="ECO:0000256" key="3">
    <source>
        <dbReference type="ARBA" id="ARBA00022833"/>
    </source>
</evidence>
<dbReference type="Gene3D" id="6.10.140.2220">
    <property type="match status" value="1"/>
</dbReference>
<evidence type="ECO:0000256" key="2">
    <source>
        <dbReference type="ARBA" id="ARBA00022771"/>
    </source>
</evidence>
<keyword evidence="7" id="KW-1185">Reference proteome</keyword>
<evidence type="ECO:0000256" key="1">
    <source>
        <dbReference type="ARBA" id="ARBA00022723"/>
    </source>
</evidence>
<dbReference type="PROSITE" id="PS01360">
    <property type="entry name" value="ZF_MYND_1"/>
    <property type="match status" value="1"/>
</dbReference>
<dbReference type="EMBL" id="ONZQ02000002">
    <property type="protein sequence ID" value="SPN99056.1"/>
    <property type="molecule type" value="Genomic_DNA"/>
</dbReference>
<dbReference type="SUPFAM" id="SSF144232">
    <property type="entry name" value="HIT/MYND zinc finger-like"/>
    <property type="match status" value="1"/>
</dbReference>
<organism evidence="6 7">
    <name type="scientific">Cephalotrichum gorgonifer</name>
    <dbReference type="NCBI Taxonomy" id="2041049"/>
    <lineage>
        <taxon>Eukaryota</taxon>
        <taxon>Fungi</taxon>
        <taxon>Dikarya</taxon>
        <taxon>Ascomycota</taxon>
        <taxon>Pezizomycotina</taxon>
        <taxon>Sordariomycetes</taxon>
        <taxon>Hypocreomycetidae</taxon>
        <taxon>Microascales</taxon>
        <taxon>Microascaceae</taxon>
        <taxon>Cephalotrichum</taxon>
    </lineage>
</organism>
<feature type="domain" description="MYND-type" evidence="5">
    <location>
        <begin position="25"/>
        <end position="65"/>
    </location>
</feature>
<evidence type="ECO:0000313" key="6">
    <source>
        <dbReference type="EMBL" id="SPN99056.1"/>
    </source>
</evidence>
<dbReference type="AlphaFoldDB" id="A0AAE8SSS6"/>
<proteinExistence type="predicted"/>
<evidence type="ECO:0000313" key="7">
    <source>
        <dbReference type="Proteomes" id="UP001187682"/>
    </source>
</evidence>
<sequence>MDDLDPQNFAWLLQGISTTGPPTFCSRCIRMSPEVDIGLCPHCGKIGYCSLECQLQDWHLHRAACPLLKMAPDPLVYGPLPIVNALQNRPTNNEQLDAYTPRPFTRLVYGIWLHDRPREDVSHRHEVSDIAEPDSVYSENPNVLTAFRRFVESAAAQPILLPLYWDDHEMLLTEGMAVDTSPEN</sequence>
<keyword evidence="3" id="KW-0862">Zinc</keyword>
<keyword evidence="2 4" id="KW-0863">Zinc-finger</keyword>
<evidence type="ECO:0000256" key="4">
    <source>
        <dbReference type="PROSITE-ProRule" id="PRU00134"/>
    </source>
</evidence>
<dbReference type="Pfam" id="PF01753">
    <property type="entry name" value="zf-MYND"/>
    <property type="match status" value="1"/>
</dbReference>
<dbReference type="PROSITE" id="PS50865">
    <property type="entry name" value="ZF_MYND_2"/>
    <property type="match status" value="1"/>
</dbReference>
<reference evidence="6" key="1">
    <citation type="submission" date="2018-03" db="EMBL/GenBank/DDBJ databases">
        <authorList>
            <person name="Guldener U."/>
        </authorList>
    </citation>
    <scope>NUCLEOTIDE SEQUENCE</scope>
</reference>
<dbReference type="InterPro" id="IPR002893">
    <property type="entry name" value="Znf_MYND"/>
</dbReference>
<name>A0AAE8SSS6_9PEZI</name>
<comment type="caution">
    <text evidence="6">The sequence shown here is derived from an EMBL/GenBank/DDBJ whole genome shotgun (WGS) entry which is preliminary data.</text>
</comment>
<protein>
    <recommendedName>
        <fullName evidence="5">MYND-type domain-containing protein</fullName>
    </recommendedName>
</protein>
<accession>A0AAE8SSS6</accession>
<dbReference type="Proteomes" id="UP001187682">
    <property type="component" value="Unassembled WGS sequence"/>
</dbReference>
<dbReference type="GO" id="GO:0008270">
    <property type="term" value="F:zinc ion binding"/>
    <property type="evidence" value="ECO:0007669"/>
    <property type="project" value="UniProtKB-KW"/>
</dbReference>
<gene>
    <name evidence="6" type="ORF">DNG_02095</name>
</gene>
<keyword evidence="1" id="KW-0479">Metal-binding</keyword>